<organism evidence="2 3">
    <name type="scientific">Leucobacter allii</name>
    <dbReference type="NCBI Taxonomy" id="2932247"/>
    <lineage>
        <taxon>Bacteria</taxon>
        <taxon>Bacillati</taxon>
        <taxon>Actinomycetota</taxon>
        <taxon>Actinomycetes</taxon>
        <taxon>Micrococcales</taxon>
        <taxon>Microbacteriaceae</taxon>
        <taxon>Leucobacter</taxon>
    </lineage>
</organism>
<keyword evidence="3" id="KW-1185">Reference proteome</keyword>
<dbReference type="Proteomes" id="UP000831786">
    <property type="component" value="Chromosome"/>
</dbReference>
<evidence type="ECO:0000256" key="1">
    <source>
        <dbReference type="SAM" id="MobiDB-lite"/>
    </source>
</evidence>
<feature type="compositionally biased region" description="Polar residues" evidence="1">
    <location>
        <begin position="9"/>
        <end position="19"/>
    </location>
</feature>
<feature type="region of interest" description="Disordered" evidence="1">
    <location>
        <begin position="1"/>
        <end position="28"/>
    </location>
</feature>
<proteinExistence type="predicted"/>
<name>A0ABY4FHA6_9MICO</name>
<sequence>MAIDGVTPNARSTDPTTSVDAGRSVDRAHSQQYVQQTLRVFGPMADHELVAFAEDDSAGQEAFGKFSPQRLRSARSELVELCEVIQTTAYRNTPSGRRAHVWAINPKALTPAEKLAALERIGDVLIVDGAPLFNLHRLQDRLGFTVSDLVPLTPEQRARLTEVYDEVEEITGSSDLVSLLHYLALGHD</sequence>
<evidence type="ECO:0000313" key="2">
    <source>
        <dbReference type="EMBL" id="UOQ56046.1"/>
    </source>
</evidence>
<protein>
    <submittedName>
        <fullName evidence="2">Uncharacterized protein</fullName>
    </submittedName>
</protein>
<dbReference type="EMBL" id="CP095045">
    <property type="protein sequence ID" value="UOQ56046.1"/>
    <property type="molecule type" value="Genomic_DNA"/>
</dbReference>
<dbReference type="RefSeq" id="WP_244726199.1">
    <property type="nucleotide sequence ID" value="NZ_CP095045.1"/>
</dbReference>
<reference evidence="2 3" key="1">
    <citation type="submission" date="2022-04" db="EMBL/GenBank/DDBJ databases">
        <title>Leucobacter sp. isolated from rhizosphere of garlic.</title>
        <authorList>
            <person name="Won M."/>
            <person name="Lee C.-M."/>
            <person name="Woen H.-Y."/>
            <person name="Kwon S.-W."/>
        </authorList>
    </citation>
    <scope>NUCLEOTIDE SEQUENCE [LARGE SCALE GENOMIC DNA]</scope>
    <source>
        <strain evidence="2 3">H21R-40</strain>
    </source>
</reference>
<gene>
    <name evidence="2" type="ORF">MUN78_10055</name>
</gene>
<accession>A0ABY4FHA6</accession>
<evidence type="ECO:0000313" key="3">
    <source>
        <dbReference type="Proteomes" id="UP000831786"/>
    </source>
</evidence>